<keyword evidence="1" id="KW-0614">Plasmid</keyword>
<sequence length="49" mass="5405">MRGNSHVQFCRRVKESDFFIDFIQTIARTPIIVALTVVVGDLLAGLVTG</sequence>
<protein>
    <submittedName>
        <fullName evidence="1">Uncharacterized protein</fullName>
    </submittedName>
</protein>
<reference evidence="1 2" key="1">
    <citation type="submission" date="2019-11" db="EMBL/GenBank/DDBJ databases">
        <title>Comparison of genomes from free-living endosymbiotic cyanobacteria isolated from Azolla.</title>
        <authorList>
            <person name="Thiel T."/>
            <person name="Pratte B."/>
        </authorList>
    </citation>
    <scope>NUCLEOTIDE SEQUENCE [LARGE SCALE GENOMIC DNA]</scope>
    <source>
        <strain evidence="1 2">N2B</strain>
        <plasmid evidence="1">pN2B-C</plasmid>
    </source>
</reference>
<evidence type="ECO:0000313" key="1">
    <source>
        <dbReference type="EMBL" id="MBC1306007.1"/>
    </source>
</evidence>
<comment type="caution">
    <text evidence="1">The sequence shown here is derived from an EMBL/GenBank/DDBJ whole genome shotgun (WGS) entry which is preliminary data.</text>
</comment>
<proteinExistence type="predicted"/>
<dbReference type="EMBL" id="JACKZP010000307">
    <property type="protein sequence ID" value="MBC1306007.1"/>
    <property type="molecule type" value="Genomic_DNA"/>
</dbReference>
<name>A0ABR6SHX7_ANAVA</name>
<keyword evidence="2" id="KW-1185">Reference proteome</keyword>
<geneLocation type="plasmid" evidence="1">
    <name>pN2B-C</name>
</geneLocation>
<evidence type="ECO:0000313" key="2">
    <source>
        <dbReference type="Proteomes" id="UP000570851"/>
    </source>
</evidence>
<gene>
    <name evidence="1" type="ORF">GNE12_29480</name>
</gene>
<dbReference type="Proteomes" id="UP000570851">
    <property type="component" value="Unassembled WGS sequence"/>
</dbReference>
<accession>A0ABR6SHX7</accession>
<organism evidence="1 2">
    <name type="scientific">Trichormus variabilis N2B</name>
    <dbReference type="NCBI Taxonomy" id="2681315"/>
    <lineage>
        <taxon>Bacteria</taxon>
        <taxon>Bacillati</taxon>
        <taxon>Cyanobacteriota</taxon>
        <taxon>Cyanophyceae</taxon>
        <taxon>Nostocales</taxon>
        <taxon>Nostocaceae</taxon>
        <taxon>Trichormus</taxon>
    </lineage>
</organism>